<gene>
    <name evidence="2" type="ORF">D1781_04030</name>
</gene>
<dbReference type="InterPro" id="IPR012338">
    <property type="entry name" value="Beta-lactam/transpept-like"/>
</dbReference>
<dbReference type="PANTHER" id="PTHR43283">
    <property type="entry name" value="BETA-LACTAMASE-RELATED"/>
    <property type="match status" value="1"/>
</dbReference>
<dbReference type="PANTHER" id="PTHR43283:SF7">
    <property type="entry name" value="BETA-LACTAMASE-RELATED DOMAIN-CONTAINING PROTEIN"/>
    <property type="match status" value="1"/>
</dbReference>
<keyword evidence="2" id="KW-0378">Hydrolase</keyword>
<protein>
    <submittedName>
        <fullName evidence="2">Class C beta-lactamase-related serine hydrolase</fullName>
    </submittedName>
</protein>
<comment type="caution">
    <text evidence="2">The sequence shown here is derived from an EMBL/GenBank/DDBJ whole genome shotgun (WGS) entry which is preliminary data.</text>
</comment>
<reference evidence="3" key="1">
    <citation type="submission" date="2018-09" db="EMBL/GenBank/DDBJ databases">
        <authorList>
            <person name="Kim I."/>
        </authorList>
    </citation>
    <scope>NUCLEOTIDE SEQUENCE [LARGE SCALE GENOMIC DNA]</scope>
    <source>
        <strain evidence="3">DD4a</strain>
    </source>
</reference>
<evidence type="ECO:0000259" key="1">
    <source>
        <dbReference type="Pfam" id="PF00144"/>
    </source>
</evidence>
<dbReference type="Gene3D" id="3.40.710.10">
    <property type="entry name" value="DD-peptidase/beta-lactamase superfamily"/>
    <property type="match status" value="1"/>
</dbReference>
<dbReference type="AlphaFoldDB" id="A0A3A1U4V1"/>
<dbReference type="SUPFAM" id="SSF56601">
    <property type="entry name" value="beta-lactamase/transpeptidase-like"/>
    <property type="match status" value="1"/>
</dbReference>
<dbReference type="Proteomes" id="UP000265742">
    <property type="component" value="Unassembled WGS sequence"/>
</dbReference>
<dbReference type="RefSeq" id="WP_119481723.1">
    <property type="nucleotide sequence ID" value="NZ_QXTG01000001.1"/>
</dbReference>
<organism evidence="2 3">
    <name type="scientific">Amnibacterium setariae</name>
    <dbReference type="NCBI Taxonomy" id="2306585"/>
    <lineage>
        <taxon>Bacteria</taxon>
        <taxon>Bacillati</taxon>
        <taxon>Actinomycetota</taxon>
        <taxon>Actinomycetes</taxon>
        <taxon>Micrococcales</taxon>
        <taxon>Microbacteriaceae</taxon>
        <taxon>Amnibacterium</taxon>
    </lineage>
</organism>
<name>A0A3A1U4V1_9MICO</name>
<dbReference type="InterPro" id="IPR050789">
    <property type="entry name" value="Diverse_Enzym_Activities"/>
</dbReference>
<evidence type="ECO:0000313" key="2">
    <source>
        <dbReference type="EMBL" id="RIX31362.1"/>
    </source>
</evidence>
<sequence>MALPRSTPSAQGVAASGVAAFVDALEAHPAIDPHGIVLVRHGHVVAEGWWAPFTPDRLHLLYSLSKTFLSTAVGFAVQEGLLSLDDAVADHFPEFRDQLPEASRRILVRHALAMASGHAIDMATTSITTDPLEPVRGFLLHAPEHEPGTWFTYNQPANYSVAAIVQRAAGTDLVGYLRPRLLDPLGVEPVSWQQYPSGRSLGFTGLHATTETIAKLGQVHLADGVWEGEQVLPDGWAAEVREKRVDTDREGNPDWAQGYGFQVWMARHGYRGDGAYGQFCVILPEQDVVLALTSATEDMQAILDAAWTHLLPAFGVDGEGEDADRALADRLGALELPATGGAATGSGTARTSWEGSGLTAALEDGGVVLADGTVTLRLPIGTGGWTVLEGDDDAPPVAVSGGWTDDVLRLDLQFLEGPHRLHVELLPAGGIVPQWGTTPLDFGMLNSMLGQRAPSPLA</sequence>
<feature type="domain" description="Beta-lactamase-related" evidence="1">
    <location>
        <begin position="36"/>
        <end position="299"/>
    </location>
</feature>
<evidence type="ECO:0000313" key="3">
    <source>
        <dbReference type="Proteomes" id="UP000265742"/>
    </source>
</evidence>
<dbReference type="EMBL" id="QXTG01000001">
    <property type="protein sequence ID" value="RIX31362.1"/>
    <property type="molecule type" value="Genomic_DNA"/>
</dbReference>
<proteinExistence type="predicted"/>
<dbReference type="GO" id="GO:0016787">
    <property type="term" value="F:hydrolase activity"/>
    <property type="evidence" value="ECO:0007669"/>
    <property type="project" value="UniProtKB-KW"/>
</dbReference>
<dbReference type="OrthoDB" id="9773047at2"/>
<dbReference type="Pfam" id="PF00144">
    <property type="entry name" value="Beta-lactamase"/>
    <property type="match status" value="1"/>
</dbReference>
<keyword evidence="3" id="KW-1185">Reference proteome</keyword>
<dbReference type="InterPro" id="IPR001466">
    <property type="entry name" value="Beta-lactam-related"/>
</dbReference>
<accession>A0A3A1U4V1</accession>